<dbReference type="AlphaFoldDB" id="G7UQE0"/>
<organism evidence="1 2">
    <name type="scientific">Pseudoxanthomonas spadix (strain BD-a59)</name>
    <dbReference type="NCBI Taxonomy" id="1045855"/>
    <lineage>
        <taxon>Bacteria</taxon>
        <taxon>Pseudomonadati</taxon>
        <taxon>Pseudomonadota</taxon>
        <taxon>Gammaproteobacteria</taxon>
        <taxon>Lysobacterales</taxon>
        <taxon>Lysobacteraceae</taxon>
        <taxon>Pseudoxanthomonas</taxon>
    </lineage>
</organism>
<gene>
    <name evidence="1" type="ordered locus">DSC_11495</name>
</gene>
<dbReference type="InterPro" id="IPR029033">
    <property type="entry name" value="His_PPase_superfam"/>
</dbReference>
<reference evidence="1 2" key="1">
    <citation type="journal article" date="2012" name="J. Bacteriol.">
        <title>Complete Genome Sequence of the BTEX-Degrading Bacterium Pseudoxanthomonas spadix BD-a59.</title>
        <authorList>
            <person name="Lee S.H."/>
            <person name="Jin H.M."/>
            <person name="Lee H.J."/>
            <person name="Kim J.M."/>
            <person name="Jeon C.O."/>
        </authorList>
    </citation>
    <scope>NUCLEOTIDE SEQUENCE [LARGE SCALE GENOMIC DNA]</scope>
    <source>
        <strain evidence="1 2">BD-a59</strain>
    </source>
</reference>
<dbReference type="OrthoDB" id="3296006at2"/>
<dbReference type="eggNOG" id="COG0406">
    <property type="taxonomic scope" value="Bacteria"/>
</dbReference>
<dbReference type="HOGENOM" id="CLU_1553987_0_0_6"/>
<dbReference type="EMBL" id="CP003093">
    <property type="protein sequence ID" value="AER56943.1"/>
    <property type="molecule type" value="Genomic_DNA"/>
</dbReference>
<proteinExistence type="predicted"/>
<evidence type="ECO:0000313" key="2">
    <source>
        <dbReference type="Proteomes" id="UP000005870"/>
    </source>
</evidence>
<dbReference type="Pfam" id="PF00300">
    <property type="entry name" value="His_Phos_1"/>
    <property type="match status" value="1"/>
</dbReference>
<name>G7UQE0_PSEUP</name>
<protein>
    <recommendedName>
        <fullName evidence="3">Histidine phosphatase family protein</fullName>
    </recommendedName>
</protein>
<keyword evidence="2" id="KW-1185">Reference proteome</keyword>
<dbReference type="KEGG" id="psd:DSC_11495"/>
<dbReference type="CDD" id="cd07040">
    <property type="entry name" value="HP"/>
    <property type="match status" value="1"/>
</dbReference>
<sequence>MMGLLAACASAPTRPAAVLPAHADAETVFILVPHAETAEDDPDDPALSPTGRARAQALARQLRDVPLEAVYADEFRRTQQTVMPTLQARGDLKLSRYFSRGPLDQTARQWRQQHRGHVLVAGEPEAIAPLANALCNCTVRPLQAGETDRLIRITAVAGSPVRVEDRRYGAPP</sequence>
<evidence type="ECO:0000313" key="1">
    <source>
        <dbReference type="EMBL" id="AER56943.1"/>
    </source>
</evidence>
<accession>G7UQE0</accession>
<dbReference type="Proteomes" id="UP000005870">
    <property type="component" value="Chromosome"/>
</dbReference>
<evidence type="ECO:0008006" key="3">
    <source>
        <dbReference type="Google" id="ProtNLM"/>
    </source>
</evidence>
<dbReference type="InterPro" id="IPR013078">
    <property type="entry name" value="His_Pase_superF_clade-1"/>
</dbReference>
<dbReference type="SUPFAM" id="SSF53254">
    <property type="entry name" value="Phosphoglycerate mutase-like"/>
    <property type="match status" value="1"/>
</dbReference>
<dbReference type="Gene3D" id="3.40.50.1240">
    <property type="entry name" value="Phosphoglycerate mutase-like"/>
    <property type="match status" value="1"/>
</dbReference>
<dbReference type="STRING" id="1045855.DSC_11495"/>